<dbReference type="EMBL" id="QXDF01000001">
    <property type="protein sequence ID" value="RIA55327.1"/>
    <property type="molecule type" value="Genomic_DNA"/>
</dbReference>
<dbReference type="InterPro" id="IPR029058">
    <property type="entry name" value="AB_hydrolase_fold"/>
</dbReference>
<dbReference type="GO" id="GO:0016020">
    <property type="term" value="C:membrane"/>
    <property type="evidence" value="ECO:0007669"/>
    <property type="project" value="TreeGrafter"/>
</dbReference>
<dbReference type="GO" id="GO:0016787">
    <property type="term" value="F:hydrolase activity"/>
    <property type="evidence" value="ECO:0007669"/>
    <property type="project" value="UniProtKB-KW"/>
</dbReference>
<dbReference type="Pfam" id="PF12697">
    <property type="entry name" value="Abhydrolase_6"/>
    <property type="match status" value="1"/>
</dbReference>
<evidence type="ECO:0000259" key="2">
    <source>
        <dbReference type="Pfam" id="PF12697"/>
    </source>
</evidence>
<evidence type="ECO:0000313" key="4">
    <source>
        <dbReference type="Proteomes" id="UP000266273"/>
    </source>
</evidence>
<dbReference type="AlphaFoldDB" id="A0A397Q729"/>
<evidence type="ECO:0000313" key="3">
    <source>
        <dbReference type="EMBL" id="RIA55327.1"/>
    </source>
</evidence>
<name>A0A397Q729_9HYPH</name>
<dbReference type="Gene3D" id="3.40.50.1820">
    <property type="entry name" value="alpha/beta hydrolase"/>
    <property type="match status" value="1"/>
</dbReference>
<dbReference type="Proteomes" id="UP000266273">
    <property type="component" value="Unassembled WGS sequence"/>
</dbReference>
<feature type="domain" description="AB hydrolase-1" evidence="2">
    <location>
        <begin position="42"/>
        <end position="286"/>
    </location>
</feature>
<gene>
    <name evidence="3" type="ORF">BXY53_0388</name>
</gene>
<organism evidence="3 4">
    <name type="scientific">Dichotomicrobium thermohalophilum</name>
    <dbReference type="NCBI Taxonomy" id="933063"/>
    <lineage>
        <taxon>Bacteria</taxon>
        <taxon>Pseudomonadati</taxon>
        <taxon>Pseudomonadota</taxon>
        <taxon>Alphaproteobacteria</taxon>
        <taxon>Hyphomicrobiales</taxon>
        <taxon>Hyphomicrobiaceae</taxon>
        <taxon>Dichotomicrobium</taxon>
    </lineage>
</organism>
<reference evidence="3 4" key="1">
    <citation type="submission" date="2018-08" db="EMBL/GenBank/DDBJ databases">
        <title>Genomic Encyclopedia of Archaeal and Bacterial Type Strains, Phase II (KMG-II): from individual species to whole genera.</title>
        <authorList>
            <person name="Goeker M."/>
        </authorList>
    </citation>
    <scope>NUCLEOTIDE SEQUENCE [LARGE SCALE GENOMIC DNA]</scope>
    <source>
        <strain evidence="3 4">DSM 5002</strain>
    </source>
</reference>
<sequence>MTRQTTRLFGRKAWRDIYYTSFDGLRLHVRHYGRPNPATRPVVCLAGLTRNSRDFHYLATHLAGDAQAPREVYALDYRGRGLSDHDPDWRNYSPFIELLDTLDFMGTANLQDAAVVGTSRGGIIAMMMAVLRPGMIGAAVLNDIGPEIGTAGLARIMGYAGKIPVPADWNEAVALVRQINERFFTDMSAEDWEALARQSFNETEDGRPAPSYDKRIAKALSQIDISKRIPDMWTYYDALQHVPLMILRGENTDLLAPETFEEMKQRHPGPTALTVPAQGHPVLFLDRFSIGEVGRFLANTDPQRETFRPIPYELYPAV</sequence>
<dbReference type="InterPro" id="IPR050266">
    <property type="entry name" value="AB_hydrolase_sf"/>
</dbReference>
<dbReference type="PANTHER" id="PTHR43798">
    <property type="entry name" value="MONOACYLGLYCEROL LIPASE"/>
    <property type="match status" value="1"/>
</dbReference>
<protein>
    <submittedName>
        <fullName evidence="3">Pimeloyl-ACP methyl ester carboxylesterase</fullName>
    </submittedName>
</protein>
<dbReference type="SUPFAM" id="SSF53474">
    <property type="entry name" value="alpha/beta-Hydrolases"/>
    <property type="match status" value="1"/>
</dbReference>
<dbReference type="PANTHER" id="PTHR43798:SF31">
    <property type="entry name" value="AB HYDROLASE SUPERFAMILY PROTEIN YCLE"/>
    <property type="match status" value="1"/>
</dbReference>
<evidence type="ECO:0000256" key="1">
    <source>
        <dbReference type="ARBA" id="ARBA00022801"/>
    </source>
</evidence>
<dbReference type="OrthoDB" id="9791366at2"/>
<keyword evidence="4" id="KW-1185">Reference proteome</keyword>
<dbReference type="RefSeq" id="WP_119060244.1">
    <property type="nucleotide sequence ID" value="NZ_QXDF01000001.1"/>
</dbReference>
<keyword evidence="1" id="KW-0378">Hydrolase</keyword>
<accession>A0A397Q729</accession>
<proteinExistence type="predicted"/>
<dbReference type="InterPro" id="IPR000073">
    <property type="entry name" value="AB_hydrolase_1"/>
</dbReference>
<comment type="caution">
    <text evidence="3">The sequence shown here is derived from an EMBL/GenBank/DDBJ whole genome shotgun (WGS) entry which is preliminary data.</text>
</comment>